<feature type="compositionally biased region" description="Acidic residues" evidence="1">
    <location>
        <begin position="1"/>
        <end position="13"/>
    </location>
</feature>
<comment type="caution">
    <text evidence="2">The sequence shown here is derived from an EMBL/GenBank/DDBJ whole genome shotgun (WGS) entry which is preliminary data.</text>
</comment>
<dbReference type="Proteomes" id="UP001497382">
    <property type="component" value="Unassembled WGS sequence"/>
</dbReference>
<reference evidence="2 3" key="1">
    <citation type="submission" date="2024-04" db="EMBL/GenBank/DDBJ databases">
        <authorList>
            <person name="Rising A."/>
            <person name="Reimegard J."/>
            <person name="Sonavane S."/>
            <person name="Akerstrom W."/>
            <person name="Nylinder S."/>
            <person name="Hedman E."/>
            <person name="Kallberg Y."/>
        </authorList>
    </citation>
    <scope>NUCLEOTIDE SEQUENCE [LARGE SCALE GENOMIC DNA]</scope>
</reference>
<evidence type="ECO:0000313" key="3">
    <source>
        <dbReference type="Proteomes" id="UP001497382"/>
    </source>
</evidence>
<dbReference type="EMBL" id="CAXIEN010000556">
    <property type="protein sequence ID" value="CAL1300470.1"/>
    <property type="molecule type" value="Genomic_DNA"/>
</dbReference>
<accession>A0AAV2BX69</accession>
<dbReference type="AlphaFoldDB" id="A0AAV2BX69"/>
<evidence type="ECO:0000313" key="2">
    <source>
        <dbReference type="EMBL" id="CAL1300470.1"/>
    </source>
</evidence>
<name>A0AAV2BX69_9ARAC</name>
<gene>
    <name evidence="2" type="ORF">LARSCL_LOCUS21960</name>
</gene>
<organism evidence="2 3">
    <name type="scientific">Larinioides sclopetarius</name>
    <dbReference type="NCBI Taxonomy" id="280406"/>
    <lineage>
        <taxon>Eukaryota</taxon>
        <taxon>Metazoa</taxon>
        <taxon>Ecdysozoa</taxon>
        <taxon>Arthropoda</taxon>
        <taxon>Chelicerata</taxon>
        <taxon>Arachnida</taxon>
        <taxon>Araneae</taxon>
        <taxon>Araneomorphae</taxon>
        <taxon>Entelegynae</taxon>
        <taxon>Araneoidea</taxon>
        <taxon>Araneidae</taxon>
        <taxon>Larinioides</taxon>
    </lineage>
</organism>
<feature type="compositionally biased region" description="Polar residues" evidence="1">
    <location>
        <begin position="17"/>
        <end position="26"/>
    </location>
</feature>
<proteinExistence type="predicted"/>
<evidence type="ECO:0000256" key="1">
    <source>
        <dbReference type="SAM" id="MobiDB-lite"/>
    </source>
</evidence>
<feature type="region of interest" description="Disordered" evidence="1">
    <location>
        <begin position="1"/>
        <end position="33"/>
    </location>
</feature>
<sequence length="126" mass="14052">MKDDPMDLDEPVDLVETTPNTNSSSNDHSRYWGPGWDGNEVQFESIFRETLCPAKIPHLSLPPSPAINQTVERGQPKIGAVLVRSPRLTGALIILFFSWVEEKSYSLRDPVKELTSGSYSDLFICG</sequence>
<keyword evidence="3" id="KW-1185">Reference proteome</keyword>
<protein>
    <submittedName>
        <fullName evidence="2">Uncharacterized protein</fullName>
    </submittedName>
</protein>